<sequence length="146" mass="16555">MLPSGNKVTEWAPLILATGFLEFLTATDPDITAIFRDLAEIFNPKPSVIKTDFPHQLLLTTDQSCRSSKRRYSPEETRLLCEHIKELYQAGYFRPSSSPYSDNPAIEPKTDGGARIVIKNRPLNKITISEEYPLPRIDVILNQFFG</sequence>
<dbReference type="InterPro" id="IPR043128">
    <property type="entry name" value="Rev_trsase/Diguanyl_cyclase"/>
</dbReference>
<keyword evidence="2" id="KW-1185">Reference proteome</keyword>
<evidence type="ECO:0000313" key="1">
    <source>
        <dbReference type="EMBL" id="OLY78414.1"/>
    </source>
</evidence>
<reference evidence="1 2" key="1">
    <citation type="journal article" date="2016" name="Mol. Biol. Evol.">
        <title>Genome-Wide Survey of Gut Fungi (Harpellales) Reveals the First Horizontally Transferred Ubiquitin Gene from a Mosquito Host.</title>
        <authorList>
            <person name="Wang Y."/>
            <person name="White M.M."/>
            <person name="Kvist S."/>
            <person name="Moncalvo J.M."/>
        </authorList>
    </citation>
    <scope>NUCLEOTIDE SEQUENCE [LARGE SCALE GENOMIC DNA]</scope>
    <source>
        <strain evidence="1 2">ALG-7-W6</strain>
    </source>
</reference>
<dbReference type="PANTHER" id="PTHR24559">
    <property type="entry name" value="TRANSPOSON TY3-I GAG-POL POLYPROTEIN"/>
    <property type="match status" value="1"/>
</dbReference>
<name>A0A1R0GNE8_9FUNG</name>
<dbReference type="EMBL" id="LSSL01006487">
    <property type="protein sequence ID" value="OLY78414.1"/>
    <property type="molecule type" value="Genomic_DNA"/>
</dbReference>
<accession>A0A1R0GNE8</accession>
<evidence type="ECO:0000313" key="2">
    <source>
        <dbReference type="Proteomes" id="UP000187455"/>
    </source>
</evidence>
<dbReference type="InterPro" id="IPR043502">
    <property type="entry name" value="DNA/RNA_pol_sf"/>
</dbReference>
<dbReference type="Gene3D" id="3.10.10.10">
    <property type="entry name" value="HIV Type 1 Reverse Transcriptase, subunit A, domain 1"/>
    <property type="match status" value="1"/>
</dbReference>
<organism evidence="1 2">
    <name type="scientific">Smittium mucronatum</name>
    <dbReference type="NCBI Taxonomy" id="133383"/>
    <lineage>
        <taxon>Eukaryota</taxon>
        <taxon>Fungi</taxon>
        <taxon>Fungi incertae sedis</taxon>
        <taxon>Zoopagomycota</taxon>
        <taxon>Kickxellomycotina</taxon>
        <taxon>Harpellomycetes</taxon>
        <taxon>Harpellales</taxon>
        <taxon>Legeriomycetaceae</taxon>
        <taxon>Smittium</taxon>
    </lineage>
</organism>
<dbReference type="Gene3D" id="3.30.70.270">
    <property type="match status" value="1"/>
</dbReference>
<gene>
    <name evidence="1" type="ORF">AYI68_g7540</name>
</gene>
<dbReference type="STRING" id="133383.A0A1R0GNE8"/>
<dbReference type="Proteomes" id="UP000187455">
    <property type="component" value="Unassembled WGS sequence"/>
</dbReference>
<dbReference type="SUPFAM" id="SSF56672">
    <property type="entry name" value="DNA/RNA polymerases"/>
    <property type="match status" value="1"/>
</dbReference>
<proteinExistence type="predicted"/>
<protein>
    <submittedName>
        <fullName evidence="1">Transposon Ty3-G Gag-Pol polyprotein</fullName>
    </submittedName>
</protein>
<dbReference type="AlphaFoldDB" id="A0A1R0GNE8"/>
<dbReference type="InterPro" id="IPR053134">
    <property type="entry name" value="RNA-dir_DNA_polymerase"/>
</dbReference>
<dbReference type="PANTHER" id="PTHR24559:SF444">
    <property type="entry name" value="REVERSE TRANSCRIPTASE DOMAIN-CONTAINING PROTEIN"/>
    <property type="match status" value="1"/>
</dbReference>
<comment type="caution">
    <text evidence="1">The sequence shown here is derived from an EMBL/GenBank/DDBJ whole genome shotgun (WGS) entry which is preliminary data.</text>
</comment>
<dbReference type="OrthoDB" id="2435678at2759"/>